<evidence type="ECO:0000256" key="1">
    <source>
        <dbReference type="SAM" id="SignalP"/>
    </source>
</evidence>
<proteinExistence type="predicted"/>
<name>A0A328CAF6_9DELT</name>
<sequence length="299" mass="31846">MVMRHKGTKRGVFGMLSAALVMLSASSAFAQQDDAYQEMLRLSARAQAHYDAGELAEAAETYREAYRAYPQPVLLKNEMISRYLLEDCARSMELASEFEASGEATADDLKDVSAVYADCSLVLAGRELEAGELDAARTHLEVGEPHWQEDSAAEGQALWARLAQARAEEEGEDVALAVGASPVGAVDGGGGAIGGWALTSVGVVGLVGASVWYLGSRSDFDELEEVAQAGRDRARYDELVASVERARWGVPTLYALSAVATAGGIAWVVLSSREEQEAPVVFSPVIGAQQAGAQVRVRF</sequence>
<accession>A0A328CAF6</accession>
<evidence type="ECO:0000313" key="2">
    <source>
        <dbReference type="EMBL" id="RAL22227.1"/>
    </source>
</evidence>
<protein>
    <recommendedName>
        <fullName evidence="4">Tetratricopeptide repeat protein</fullName>
    </recommendedName>
</protein>
<feature type="chain" id="PRO_5016280234" description="Tetratricopeptide repeat protein" evidence="1">
    <location>
        <begin position="31"/>
        <end position="299"/>
    </location>
</feature>
<dbReference type="EMBL" id="QHKO01000004">
    <property type="protein sequence ID" value="RAL22227.1"/>
    <property type="molecule type" value="Genomic_DNA"/>
</dbReference>
<evidence type="ECO:0000313" key="3">
    <source>
        <dbReference type="Proteomes" id="UP000249169"/>
    </source>
</evidence>
<evidence type="ECO:0008006" key="4">
    <source>
        <dbReference type="Google" id="ProtNLM"/>
    </source>
</evidence>
<keyword evidence="3" id="KW-1185">Reference proteome</keyword>
<feature type="signal peptide" evidence="1">
    <location>
        <begin position="1"/>
        <end position="30"/>
    </location>
</feature>
<dbReference type="Proteomes" id="UP000249169">
    <property type="component" value="Unassembled WGS sequence"/>
</dbReference>
<dbReference type="RefSeq" id="WP_111729798.1">
    <property type="nucleotide sequence ID" value="NZ_QHKO01000004.1"/>
</dbReference>
<gene>
    <name evidence="2" type="ORF">DL240_10260</name>
</gene>
<organism evidence="2 3">
    <name type="scientific">Lujinxingia litoralis</name>
    <dbReference type="NCBI Taxonomy" id="2211119"/>
    <lineage>
        <taxon>Bacteria</taxon>
        <taxon>Deltaproteobacteria</taxon>
        <taxon>Bradymonadales</taxon>
        <taxon>Lujinxingiaceae</taxon>
        <taxon>Lujinxingia</taxon>
    </lineage>
</organism>
<reference evidence="2 3" key="1">
    <citation type="submission" date="2018-05" db="EMBL/GenBank/DDBJ databases">
        <title>Lujinxingia marina gen. nov. sp. nov., a new facultative anaerobic member of the class Deltaproteobacteria, and proposal of Lujinxingaceae fam. nov.</title>
        <authorList>
            <person name="Li C.-M."/>
        </authorList>
    </citation>
    <scope>NUCLEOTIDE SEQUENCE [LARGE SCALE GENOMIC DNA]</scope>
    <source>
        <strain evidence="2 3">B210</strain>
    </source>
</reference>
<comment type="caution">
    <text evidence="2">The sequence shown here is derived from an EMBL/GenBank/DDBJ whole genome shotgun (WGS) entry which is preliminary data.</text>
</comment>
<dbReference type="AlphaFoldDB" id="A0A328CAF6"/>
<dbReference type="OrthoDB" id="5505374at2"/>
<keyword evidence="1" id="KW-0732">Signal</keyword>